<dbReference type="InterPro" id="IPR043461">
    <property type="entry name" value="LpxH-like"/>
</dbReference>
<feature type="compositionally biased region" description="Acidic residues" evidence="6">
    <location>
        <begin position="288"/>
        <end position="297"/>
    </location>
</feature>
<dbReference type="CDD" id="cd07398">
    <property type="entry name" value="MPP_YbbF-LpxH"/>
    <property type="match status" value="1"/>
</dbReference>
<dbReference type="GO" id="GO:0009245">
    <property type="term" value="P:lipid A biosynthetic process"/>
    <property type="evidence" value="ECO:0007669"/>
    <property type="project" value="TreeGrafter"/>
</dbReference>
<organism evidence="8 9">
    <name type="scientific">Flagellimonas oceani</name>
    <dbReference type="NCBI Taxonomy" id="2698672"/>
    <lineage>
        <taxon>Bacteria</taxon>
        <taxon>Pseudomonadati</taxon>
        <taxon>Bacteroidota</taxon>
        <taxon>Flavobacteriia</taxon>
        <taxon>Flavobacteriales</taxon>
        <taxon>Flavobacteriaceae</taxon>
        <taxon>Flagellimonas</taxon>
    </lineage>
</organism>
<keyword evidence="3" id="KW-0479">Metal-binding</keyword>
<reference evidence="8 9" key="1">
    <citation type="submission" date="2020-02" db="EMBL/GenBank/DDBJ databases">
        <title>Complete genome of Muricauda sp. 501str8.</title>
        <authorList>
            <person name="Dong B."/>
            <person name="Zhu S."/>
            <person name="Yang J."/>
            <person name="Chen J."/>
        </authorList>
    </citation>
    <scope>NUCLEOTIDE SEQUENCE [LARGE SCALE GENOMIC DNA]</scope>
    <source>
        <strain evidence="8 9">501str8</strain>
    </source>
</reference>
<name>A0A6G7J171_9FLAO</name>
<evidence type="ECO:0000256" key="1">
    <source>
        <dbReference type="ARBA" id="ARBA00022475"/>
    </source>
</evidence>
<evidence type="ECO:0000256" key="6">
    <source>
        <dbReference type="SAM" id="MobiDB-lite"/>
    </source>
</evidence>
<dbReference type="EMBL" id="CP049616">
    <property type="protein sequence ID" value="QII44611.1"/>
    <property type="molecule type" value="Genomic_DNA"/>
</dbReference>
<feature type="domain" description="Calcineurin-like phosphoesterase" evidence="7">
    <location>
        <begin position="8"/>
        <end position="205"/>
    </location>
</feature>
<dbReference type="GO" id="GO:0008758">
    <property type="term" value="F:UDP-2,3-diacylglucosamine hydrolase activity"/>
    <property type="evidence" value="ECO:0007669"/>
    <property type="project" value="TreeGrafter"/>
</dbReference>
<evidence type="ECO:0000256" key="3">
    <source>
        <dbReference type="ARBA" id="ARBA00022723"/>
    </source>
</evidence>
<dbReference type="AlphaFoldDB" id="A0A6G7J171"/>
<dbReference type="RefSeq" id="WP_166248144.1">
    <property type="nucleotide sequence ID" value="NZ_CP049616.1"/>
</dbReference>
<dbReference type="GO" id="GO:0016020">
    <property type="term" value="C:membrane"/>
    <property type="evidence" value="ECO:0007669"/>
    <property type="project" value="GOC"/>
</dbReference>
<evidence type="ECO:0000313" key="8">
    <source>
        <dbReference type="EMBL" id="QII44611.1"/>
    </source>
</evidence>
<dbReference type="PANTHER" id="PTHR34990:SF2">
    <property type="entry name" value="BLL8164 PROTEIN"/>
    <property type="match status" value="1"/>
</dbReference>
<keyword evidence="1" id="KW-1003">Cell membrane</keyword>
<sequence length="306" mass="35536">MKKRKIELAVISDVHLGTYGCHAEELITYLNSIQPKKLILNGDIIDIWQFSKRYFPPSHLKVLRKIIGMASKGVEVYYITGNHDEMLRKFSNTSMGNFKVMDKLVLNLDGKKAWIFHGDVFDVSIQNAKWLAKLGGYGYDLLILINSFLNWCLAKMGREKYSLSKKIKNSVKGAVKYINNFEKTAAELAIENEYDYVVCGHIHQPKKEVYENKYGSCTYLNSGDWVENLTALEYSFKRWKIYHYNHDRLSPFFMDEDLKEMDMNDLIASITDKEVNIEDVAEDHFSETEEENIENDYLDDKGLSQD</sequence>
<keyword evidence="5" id="KW-0464">Manganese</keyword>
<feature type="region of interest" description="Disordered" evidence="6">
    <location>
        <begin position="284"/>
        <end position="306"/>
    </location>
</feature>
<protein>
    <submittedName>
        <fullName evidence="8">UDP-2,3-diacylglucosamine diphosphatase</fullName>
    </submittedName>
</protein>
<keyword evidence="9" id="KW-1185">Reference proteome</keyword>
<dbReference type="Proteomes" id="UP000502928">
    <property type="component" value="Chromosome"/>
</dbReference>
<dbReference type="GO" id="GO:0046872">
    <property type="term" value="F:metal ion binding"/>
    <property type="evidence" value="ECO:0007669"/>
    <property type="project" value="UniProtKB-KW"/>
</dbReference>
<dbReference type="Gene3D" id="3.60.21.10">
    <property type="match status" value="1"/>
</dbReference>
<evidence type="ECO:0000259" key="7">
    <source>
        <dbReference type="Pfam" id="PF00149"/>
    </source>
</evidence>
<keyword evidence="2" id="KW-0997">Cell inner membrane</keyword>
<dbReference type="KEGG" id="mut:GVT53_07940"/>
<accession>A0A6G7J171</accession>
<proteinExistence type="predicted"/>
<evidence type="ECO:0000256" key="4">
    <source>
        <dbReference type="ARBA" id="ARBA00023136"/>
    </source>
</evidence>
<evidence type="ECO:0000256" key="5">
    <source>
        <dbReference type="ARBA" id="ARBA00023211"/>
    </source>
</evidence>
<gene>
    <name evidence="8" type="ORF">GVT53_07940</name>
</gene>
<evidence type="ECO:0000256" key="2">
    <source>
        <dbReference type="ARBA" id="ARBA00022519"/>
    </source>
</evidence>
<keyword evidence="4" id="KW-0472">Membrane</keyword>
<evidence type="ECO:0000313" key="9">
    <source>
        <dbReference type="Proteomes" id="UP000502928"/>
    </source>
</evidence>
<dbReference type="InterPro" id="IPR029052">
    <property type="entry name" value="Metallo-depent_PP-like"/>
</dbReference>
<dbReference type="Pfam" id="PF00149">
    <property type="entry name" value="Metallophos"/>
    <property type="match status" value="1"/>
</dbReference>
<dbReference type="SUPFAM" id="SSF56300">
    <property type="entry name" value="Metallo-dependent phosphatases"/>
    <property type="match status" value="1"/>
</dbReference>
<dbReference type="PANTHER" id="PTHR34990">
    <property type="entry name" value="UDP-2,3-DIACYLGLUCOSAMINE HYDROLASE-RELATED"/>
    <property type="match status" value="1"/>
</dbReference>
<dbReference type="InterPro" id="IPR004843">
    <property type="entry name" value="Calcineurin-like_PHP"/>
</dbReference>